<accession>A0A843VUG1</accession>
<protein>
    <submittedName>
        <fullName evidence="2">Uncharacterized protein</fullName>
    </submittedName>
</protein>
<name>A0A843VUG1_COLES</name>
<evidence type="ECO:0000313" key="2">
    <source>
        <dbReference type="EMBL" id="MQL96614.1"/>
    </source>
</evidence>
<comment type="caution">
    <text evidence="2">The sequence shown here is derived from an EMBL/GenBank/DDBJ whole genome shotgun (WGS) entry which is preliminary data.</text>
</comment>
<dbReference type="AlphaFoldDB" id="A0A843VUG1"/>
<organism evidence="2 3">
    <name type="scientific">Colocasia esculenta</name>
    <name type="common">Wild taro</name>
    <name type="synonym">Arum esculentum</name>
    <dbReference type="NCBI Taxonomy" id="4460"/>
    <lineage>
        <taxon>Eukaryota</taxon>
        <taxon>Viridiplantae</taxon>
        <taxon>Streptophyta</taxon>
        <taxon>Embryophyta</taxon>
        <taxon>Tracheophyta</taxon>
        <taxon>Spermatophyta</taxon>
        <taxon>Magnoliopsida</taxon>
        <taxon>Liliopsida</taxon>
        <taxon>Araceae</taxon>
        <taxon>Aroideae</taxon>
        <taxon>Colocasieae</taxon>
        <taxon>Colocasia</taxon>
    </lineage>
</organism>
<evidence type="ECO:0000313" key="3">
    <source>
        <dbReference type="Proteomes" id="UP000652761"/>
    </source>
</evidence>
<evidence type="ECO:0000256" key="1">
    <source>
        <dbReference type="SAM" id="MobiDB-lite"/>
    </source>
</evidence>
<gene>
    <name evidence="2" type="ORF">Taro_029294</name>
</gene>
<proteinExistence type="predicted"/>
<reference evidence="2" key="1">
    <citation type="submission" date="2017-07" db="EMBL/GenBank/DDBJ databases">
        <title>Taro Niue Genome Assembly and Annotation.</title>
        <authorList>
            <person name="Atibalentja N."/>
            <person name="Keating K."/>
            <person name="Fields C.J."/>
        </authorList>
    </citation>
    <scope>NUCLEOTIDE SEQUENCE</scope>
    <source>
        <strain evidence="2">Niue_2</strain>
        <tissue evidence="2">Leaf</tissue>
    </source>
</reference>
<sequence length="251" mass="26919">MGFHAKTQIATHPCKARDGIKGEEGSPEEIDSTIPEARQEEGTYISAAATTMYSSSDPVGGCTRDDQLQAQQQELVFSLWKGTWKLNVLEDSEEMPEVRKHRALDQRLSQTSAVCTERSTSPSSSMVTSDWEASKASGPSPSFASQLAAESGVEVEELEVPLSVHTPVGTVATRKSIPSLPVDGKTHGRLLRLEATPVDVGMGLAAASLDINLGLLGLRNCPRFQPTCAILSPMQRMGPFPTGKWATMAPP</sequence>
<feature type="compositionally biased region" description="Low complexity" evidence="1">
    <location>
        <begin position="116"/>
        <end position="129"/>
    </location>
</feature>
<feature type="region of interest" description="Disordered" evidence="1">
    <location>
        <begin position="1"/>
        <end position="31"/>
    </location>
</feature>
<feature type="region of interest" description="Disordered" evidence="1">
    <location>
        <begin position="110"/>
        <end position="143"/>
    </location>
</feature>
<dbReference type="Proteomes" id="UP000652761">
    <property type="component" value="Unassembled WGS sequence"/>
</dbReference>
<feature type="compositionally biased region" description="Basic and acidic residues" evidence="1">
    <location>
        <begin position="15"/>
        <end position="24"/>
    </location>
</feature>
<dbReference type="EMBL" id="NMUH01001937">
    <property type="protein sequence ID" value="MQL96614.1"/>
    <property type="molecule type" value="Genomic_DNA"/>
</dbReference>
<keyword evidence="3" id="KW-1185">Reference proteome</keyword>